<sequence length="378" mass="42792">MALSTSLHPSYKDNRLKLSSLLSPPETMHRDSFHSPMSQTMNRSPLSSFSSEIAPTRMQSVTCQSSSKGLNSKESLLLSPPISPLAAEGKDNVRGPVENNDRDPQLFDNDRPTAEDFTLFPSEHFDPQHEAIVSRHISKNRDADPASRPTKEEYLLFVSTVAKNYNKDPQAWMRREREILSKYKPFRVVKPSAPTNGLRRIAPAPSSGPRKSKPAVAIPRIPRAPRQKRTPQVQVLDSFEQTNSPTPRAPRPAVNRDDVDYHSLPDFSPNAFATLRDNKSLKADWKGQMLDLSTDPDRHLLHPAEVALAATLRLSCATYLCSKRRIFISRIDALRIGKEFRKTDAQQACKIDVNKASKLWSAFDRVGWFNRDYFQKYI</sequence>
<dbReference type="PROSITE" id="PS50934">
    <property type="entry name" value="SWIRM"/>
    <property type="match status" value="1"/>
</dbReference>
<dbReference type="SUPFAM" id="SSF46689">
    <property type="entry name" value="Homeodomain-like"/>
    <property type="match status" value="1"/>
</dbReference>
<organism evidence="3 4">
    <name type="scientific">Coniosporium apollinis</name>
    <dbReference type="NCBI Taxonomy" id="61459"/>
    <lineage>
        <taxon>Eukaryota</taxon>
        <taxon>Fungi</taxon>
        <taxon>Dikarya</taxon>
        <taxon>Ascomycota</taxon>
        <taxon>Pezizomycotina</taxon>
        <taxon>Dothideomycetes</taxon>
        <taxon>Dothideomycetes incertae sedis</taxon>
        <taxon>Coniosporium</taxon>
    </lineage>
</organism>
<proteinExistence type="predicted"/>
<dbReference type="InterPro" id="IPR007526">
    <property type="entry name" value="SWIRM"/>
</dbReference>
<feature type="compositionally biased region" description="Polar residues" evidence="1">
    <location>
        <begin position="35"/>
        <end position="74"/>
    </location>
</feature>
<dbReference type="InterPro" id="IPR036388">
    <property type="entry name" value="WH-like_DNA-bd_sf"/>
</dbReference>
<dbReference type="Pfam" id="PF04433">
    <property type="entry name" value="SWIRM"/>
    <property type="match status" value="1"/>
</dbReference>
<evidence type="ECO:0000313" key="3">
    <source>
        <dbReference type="EMBL" id="KAJ9666090.1"/>
    </source>
</evidence>
<feature type="domain" description="SWIRM" evidence="2">
    <location>
        <begin position="281"/>
        <end position="378"/>
    </location>
</feature>
<reference evidence="3" key="1">
    <citation type="submission" date="2022-10" db="EMBL/GenBank/DDBJ databases">
        <title>Culturing micro-colonial fungi from biological soil crusts in the Mojave desert and describing Neophaeococcomyces mojavensis, and introducing the new genera and species Taxawa tesnikishii.</title>
        <authorList>
            <person name="Kurbessoian T."/>
            <person name="Stajich J.E."/>
        </authorList>
    </citation>
    <scope>NUCLEOTIDE SEQUENCE</scope>
    <source>
        <strain evidence="3">TK_1</strain>
    </source>
</reference>
<evidence type="ECO:0000259" key="2">
    <source>
        <dbReference type="PROSITE" id="PS50934"/>
    </source>
</evidence>
<comment type="caution">
    <text evidence="3">The sequence shown here is derived from an EMBL/GenBank/DDBJ whole genome shotgun (WGS) entry which is preliminary data.</text>
</comment>
<feature type="compositionally biased region" description="Basic and acidic residues" evidence="1">
    <location>
        <begin position="88"/>
        <end position="113"/>
    </location>
</feature>
<feature type="compositionally biased region" description="Polar residues" evidence="1">
    <location>
        <begin position="230"/>
        <end position="246"/>
    </location>
</feature>
<evidence type="ECO:0000313" key="4">
    <source>
        <dbReference type="Proteomes" id="UP001172684"/>
    </source>
</evidence>
<name>A0ABQ9NUJ6_9PEZI</name>
<keyword evidence="4" id="KW-1185">Reference proteome</keyword>
<dbReference type="PANTHER" id="PTHR12374">
    <property type="entry name" value="TRANSCRIPTIONAL ADAPTOR 2 ADA2 -RELATED"/>
    <property type="match status" value="1"/>
</dbReference>
<protein>
    <recommendedName>
        <fullName evidence="2">SWIRM domain-containing protein</fullName>
    </recommendedName>
</protein>
<feature type="region of interest" description="Disordered" evidence="1">
    <location>
        <begin position="1"/>
        <end position="113"/>
    </location>
</feature>
<evidence type="ECO:0000256" key="1">
    <source>
        <dbReference type="SAM" id="MobiDB-lite"/>
    </source>
</evidence>
<dbReference type="Gene3D" id="1.10.10.10">
    <property type="entry name" value="Winged helix-like DNA-binding domain superfamily/Winged helix DNA-binding domain"/>
    <property type="match status" value="1"/>
</dbReference>
<dbReference type="InterPro" id="IPR009057">
    <property type="entry name" value="Homeodomain-like_sf"/>
</dbReference>
<gene>
    <name evidence="3" type="ORF">H2201_003768</name>
</gene>
<accession>A0ABQ9NUJ6</accession>
<dbReference type="Proteomes" id="UP001172684">
    <property type="component" value="Unassembled WGS sequence"/>
</dbReference>
<dbReference type="PANTHER" id="PTHR12374:SF21">
    <property type="entry name" value="SWIRM DOMAIN-CONTAINING PROTEIN FUN19-RELATED"/>
    <property type="match status" value="1"/>
</dbReference>
<feature type="region of interest" description="Disordered" evidence="1">
    <location>
        <begin position="191"/>
        <end position="255"/>
    </location>
</feature>
<dbReference type="EMBL" id="JAPDRL010000022">
    <property type="protein sequence ID" value="KAJ9666090.1"/>
    <property type="molecule type" value="Genomic_DNA"/>
</dbReference>